<feature type="transmembrane region" description="Helical" evidence="6">
    <location>
        <begin position="419"/>
        <end position="439"/>
    </location>
</feature>
<feature type="domain" description="MacB-like periplasmic core" evidence="8">
    <location>
        <begin position="426"/>
        <end position="586"/>
    </location>
</feature>
<feature type="transmembrane region" description="Helical" evidence="6">
    <location>
        <begin position="277"/>
        <end position="299"/>
    </location>
</feature>
<dbReference type="EMBL" id="JBHSJJ010000009">
    <property type="protein sequence ID" value="MFC4873298.1"/>
    <property type="molecule type" value="Genomic_DNA"/>
</dbReference>
<dbReference type="PANTHER" id="PTHR30572">
    <property type="entry name" value="MEMBRANE COMPONENT OF TRANSPORTER-RELATED"/>
    <property type="match status" value="1"/>
</dbReference>
<dbReference type="PANTHER" id="PTHR30572:SF18">
    <property type="entry name" value="ABC-TYPE MACROLIDE FAMILY EXPORT SYSTEM PERMEASE COMPONENT 2"/>
    <property type="match status" value="1"/>
</dbReference>
<evidence type="ECO:0000256" key="5">
    <source>
        <dbReference type="ARBA" id="ARBA00023136"/>
    </source>
</evidence>
<dbReference type="Proteomes" id="UP001595818">
    <property type="component" value="Unassembled WGS sequence"/>
</dbReference>
<sequence>MWRNYLKIAWRNLKRNKGYSFINIAGLAIGMAVAMLIGLWIWDELSFNSSFDNRDRLAQVMLNQTYEGEVYTGSTIQMPLAEALLTGYASDFKAISLVSRNNNYILSVREKNLSGIGIWVQSDFPAMFTLKMLSGNYNALRDPSTILVSSSLSKALFGDEDPLNKSLRIDNKVDMVIGGVYEDFPYNSTFREAKMLLPWENEENWLNKQTDWTNHSGQLFVQMNEGSDFQVVSEKIKSIPTPHIDKWKEEIILHPMSKLYLYNEFENGMAVGGRIQFLWLFGTIGIAVLLLACINFMNLSTARSEKRSKEVGIRKAVGSARSQLIGQFLSEAVVVTGLSVVISLVLVRLSLPFFNVFAEKQIIISWNNPTFWLLLLAFTLFTGLISGSYPAFYLSAFKPVKILKGTFSAGRLATLPRKVLVVIQFTVSVTLIICTLIVFQQVQHAKNRMTGFTREGLITVGINTPELRKHVDVIKNDLIQKGLIENMALASQSPAHFGNNNSIDWSGKDPGLVVFFRNVGVTPDFGKTIGWDLKRGRDFSGDLPGDSTAIIINENAAAVMGFEDPLGEVVKFRGKEYTIIGVTADMLTQSPYEPGEPTFFTIDDWTGLIVMRLNATIPIRDALAGIDTVFKKFNPESPFDFSFVDSDYARKYANEERIGNLAGLFAILAVFISCLGLFGLASFVAEQRTKEIGIRKVLGASIAGLWKMLSRDFVMLTIIACLISIPLSFIFMNNWLMQYMYRITLTWEVFAAAALGAIVLTLLTVSFQAIKAALMNPVESLRSE</sequence>
<protein>
    <submittedName>
        <fullName evidence="9">ABC transporter permease</fullName>
    </submittedName>
</protein>
<comment type="caution">
    <text evidence="9">The sequence shown here is derived from an EMBL/GenBank/DDBJ whole genome shotgun (WGS) entry which is preliminary data.</text>
</comment>
<dbReference type="InterPro" id="IPR050250">
    <property type="entry name" value="Macrolide_Exporter_MacB"/>
</dbReference>
<dbReference type="Pfam" id="PF12704">
    <property type="entry name" value="MacB_PCD"/>
    <property type="match status" value="2"/>
</dbReference>
<evidence type="ECO:0000256" key="3">
    <source>
        <dbReference type="ARBA" id="ARBA00022692"/>
    </source>
</evidence>
<feature type="transmembrane region" description="Helical" evidence="6">
    <location>
        <begin position="371"/>
        <end position="394"/>
    </location>
</feature>
<proteinExistence type="predicted"/>
<feature type="domain" description="ABC3 transporter permease C-terminal" evidence="7">
    <location>
        <begin position="284"/>
        <end position="391"/>
    </location>
</feature>
<accession>A0ABV9T3X7</accession>
<feature type="transmembrane region" description="Helical" evidence="6">
    <location>
        <begin position="749"/>
        <end position="774"/>
    </location>
</feature>
<evidence type="ECO:0000313" key="10">
    <source>
        <dbReference type="Proteomes" id="UP001595818"/>
    </source>
</evidence>
<evidence type="ECO:0000259" key="7">
    <source>
        <dbReference type="Pfam" id="PF02687"/>
    </source>
</evidence>
<gene>
    <name evidence="9" type="ORF">ACFPFU_16475</name>
</gene>
<evidence type="ECO:0000256" key="2">
    <source>
        <dbReference type="ARBA" id="ARBA00022475"/>
    </source>
</evidence>
<evidence type="ECO:0000256" key="1">
    <source>
        <dbReference type="ARBA" id="ARBA00004651"/>
    </source>
</evidence>
<feature type="transmembrane region" description="Helical" evidence="6">
    <location>
        <begin position="661"/>
        <end position="685"/>
    </location>
</feature>
<dbReference type="Pfam" id="PF02687">
    <property type="entry name" value="FtsX"/>
    <property type="match status" value="2"/>
</dbReference>
<evidence type="ECO:0000256" key="6">
    <source>
        <dbReference type="SAM" id="Phobius"/>
    </source>
</evidence>
<feature type="transmembrane region" description="Helical" evidence="6">
    <location>
        <begin position="713"/>
        <end position="737"/>
    </location>
</feature>
<reference evidence="10" key="1">
    <citation type="journal article" date="2019" name="Int. J. Syst. Evol. Microbiol.">
        <title>The Global Catalogue of Microorganisms (GCM) 10K type strain sequencing project: providing services to taxonomists for standard genome sequencing and annotation.</title>
        <authorList>
            <consortium name="The Broad Institute Genomics Platform"/>
            <consortium name="The Broad Institute Genome Sequencing Center for Infectious Disease"/>
            <person name="Wu L."/>
            <person name="Ma J."/>
        </authorList>
    </citation>
    <scope>NUCLEOTIDE SEQUENCE [LARGE SCALE GENOMIC DNA]</scope>
    <source>
        <strain evidence="10">CGMCC 4.7466</strain>
    </source>
</reference>
<comment type="subcellular location">
    <subcellularLocation>
        <location evidence="1">Cell membrane</location>
        <topology evidence="1">Multi-pass membrane protein</topology>
    </subcellularLocation>
</comment>
<keyword evidence="4 6" id="KW-1133">Transmembrane helix</keyword>
<evidence type="ECO:0000259" key="8">
    <source>
        <dbReference type="Pfam" id="PF12704"/>
    </source>
</evidence>
<dbReference type="RefSeq" id="WP_377066012.1">
    <property type="nucleotide sequence ID" value="NZ_JBHSJJ010000009.1"/>
</dbReference>
<organism evidence="9 10">
    <name type="scientific">Negadavirga shengliensis</name>
    <dbReference type="NCBI Taxonomy" id="1389218"/>
    <lineage>
        <taxon>Bacteria</taxon>
        <taxon>Pseudomonadati</taxon>
        <taxon>Bacteroidota</taxon>
        <taxon>Cytophagia</taxon>
        <taxon>Cytophagales</taxon>
        <taxon>Cyclobacteriaceae</taxon>
        <taxon>Negadavirga</taxon>
    </lineage>
</organism>
<keyword evidence="5 6" id="KW-0472">Membrane</keyword>
<keyword evidence="2" id="KW-1003">Cell membrane</keyword>
<dbReference type="InterPro" id="IPR025857">
    <property type="entry name" value="MacB_PCD"/>
</dbReference>
<keyword evidence="3 6" id="KW-0812">Transmembrane</keyword>
<keyword evidence="10" id="KW-1185">Reference proteome</keyword>
<evidence type="ECO:0000313" key="9">
    <source>
        <dbReference type="EMBL" id="MFC4873298.1"/>
    </source>
</evidence>
<name>A0ABV9T3X7_9BACT</name>
<feature type="transmembrane region" description="Helical" evidence="6">
    <location>
        <begin position="21"/>
        <end position="42"/>
    </location>
</feature>
<feature type="domain" description="ABC3 transporter permease C-terminal" evidence="7">
    <location>
        <begin position="664"/>
        <end position="777"/>
    </location>
</feature>
<evidence type="ECO:0000256" key="4">
    <source>
        <dbReference type="ARBA" id="ARBA00022989"/>
    </source>
</evidence>
<feature type="domain" description="MacB-like periplasmic core" evidence="8">
    <location>
        <begin position="20"/>
        <end position="238"/>
    </location>
</feature>
<dbReference type="InterPro" id="IPR003838">
    <property type="entry name" value="ABC3_permease_C"/>
</dbReference>